<organism evidence="9 10">
    <name type="scientific">Candidatus Sungiibacteriota bacterium</name>
    <dbReference type="NCBI Taxonomy" id="2750080"/>
    <lineage>
        <taxon>Bacteria</taxon>
        <taxon>Candidatus Sungiibacteriota</taxon>
    </lineage>
</organism>
<comment type="similarity">
    <text evidence="7">Belongs to the RecR family.</text>
</comment>
<gene>
    <name evidence="7 9" type="primary">recR</name>
    <name evidence="9" type="ORF">HYV66_01120</name>
</gene>
<dbReference type="SUPFAM" id="SSF111304">
    <property type="entry name" value="Recombination protein RecR"/>
    <property type="match status" value="1"/>
</dbReference>
<keyword evidence="6 7" id="KW-0234">DNA repair</keyword>
<evidence type="ECO:0000313" key="9">
    <source>
        <dbReference type="EMBL" id="MBI2465814.1"/>
    </source>
</evidence>
<evidence type="ECO:0000256" key="6">
    <source>
        <dbReference type="ARBA" id="ARBA00023204"/>
    </source>
</evidence>
<protein>
    <recommendedName>
        <fullName evidence="7">Recombination protein RecR</fullName>
    </recommendedName>
</protein>
<dbReference type="Gene3D" id="3.40.1360.10">
    <property type="match status" value="1"/>
</dbReference>
<evidence type="ECO:0000256" key="1">
    <source>
        <dbReference type="ARBA" id="ARBA00022723"/>
    </source>
</evidence>
<evidence type="ECO:0000256" key="2">
    <source>
        <dbReference type="ARBA" id="ARBA00022763"/>
    </source>
</evidence>
<dbReference type="SMART" id="SM00493">
    <property type="entry name" value="TOPRIM"/>
    <property type="match status" value="1"/>
</dbReference>
<comment type="function">
    <text evidence="7">May play a role in DNA repair. It seems to be involved in an RecBC-independent recombinational process of DNA repair. It may act with RecF and RecO.</text>
</comment>
<sequence length="213" mass="23743">MIFVDIKTVIMFPAPIQKLIAHFQKLPGIGPRQAVKFALRLTKMSAEELKAMSADVANLKSVIGECKECFMLFDRPQPDSFSLCRFCRQTGRDANKICVVINDHDALTIEKTNTYDGLYHVLGGHVSLLDKEKNKNLNLWALKNRIASRPKESTEVILGLNATAEGQATVLYLEKLLAESGVKITRLAQGLSTGSEIEYADDQTLINALKHRR</sequence>
<keyword evidence="2 7" id="KW-0227">DNA damage</keyword>
<dbReference type="PANTHER" id="PTHR30446">
    <property type="entry name" value="RECOMBINATION PROTEIN RECR"/>
    <property type="match status" value="1"/>
</dbReference>
<keyword evidence="1 7" id="KW-0479">Metal-binding</keyword>
<keyword evidence="4 7" id="KW-0862">Zinc</keyword>
<dbReference type="InterPro" id="IPR023627">
    <property type="entry name" value="Rcmb_RecR"/>
</dbReference>
<dbReference type="Pfam" id="PF13662">
    <property type="entry name" value="Toprim_4"/>
    <property type="match status" value="1"/>
</dbReference>
<dbReference type="HAMAP" id="MF_00017">
    <property type="entry name" value="RecR"/>
    <property type="match status" value="1"/>
</dbReference>
<proteinExistence type="inferred from homology"/>
<reference evidence="9" key="1">
    <citation type="submission" date="2020-07" db="EMBL/GenBank/DDBJ databases">
        <title>Huge and variable diversity of episymbiotic CPR bacteria and DPANN archaea in groundwater ecosystems.</title>
        <authorList>
            <person name="He C.Y."/>
            <person name="Keren R."/>
            <person name="Whittaker M."/>
            <person name="Farag I.F."/>
            <person name="Doudna J."/>
            <person name="Cate J.H.D."/>
            <person name="Banfield J.F."/>
        </authorList>
    </citation>
    <scope>NUCLEOTIDE SEQUENCE</scope>
    <source>
        <strain evidence="9">NC_groundwater_418_Ag_B-0.1um_45_10</strain>
    </source>
</reference>
<dbReference type="GO" id="GO:0006281">
    <property type="term" value="P:DNA repair"/>
    <property type="evidence" value="ECO:0007669"/>
    <property type="project" value="UniProtKB-UniRule"/>
</dbReference>
<evidence type="ECO:0000256" key="7">
    <source>
        <dbReference type="HAMAP-Rule" id="MF_00017"/>
    </source>
</evidence>
<dbReference type="CDD" id="cd01025">
    <property type="entry name" value="TOPRIM_recR"/>
    <property type="match status" value="1"/>
</dbReference>
<dbReference type="Gene3D" id="1.10.8.420">
    <property type="entry name" value="RecR Domain 1"/>
    <property type="match status" value="1"/>
</dbReference>
<dbReference type="InterPro" id="IPR006171">
    <property type="entry name" value="TOPRIM_dom"/>
</dbReference>
<dbReference type="NCBIfam" id="TIGR00615">
    <property type="entry name" value="recR"/>
    <property type="match status" value="1"/>
</dbReference>
<keyword evidence="5 7" id="KW-0233">DNA recombination</keyword>
<dbReference type="PROSITE" id="PS50880">
    <property type="entry name" value="TOPRIM"/>
    <property type="match status" value="1"/>
</dbReference>
<dbReference type="GO" id="GO:0003677">
    <property type="term" value="F:DNA binding"/>
    <property type="evidence" value="ECO:0007669"/>
    <property type="project" value="UniProtKB-UniRule"/>
</dbReference>
<dbReference type="Pfam" id="PF21176">
    <property type="entry name" value="RecR_HhH"/>
    <property type="match status" value="1"/>
</dbReference>
<dbReference type="EMBL" id="JACPHQ010000014">
    <property type="protein sequence ID" value="MBI2465814.1"/>
    <property type="molecule type" value="Genomic_DNA"/>
</dbReference>
<dbReference type="PANTHER" id="PTHR30446:SF0">
    <property type="entry name" value="RECOMBINATION PROTEIN RECR"/>
    <property type="match status" value="1"/>
</dbReference>
<dbReference type="InterPro" id="IPR000093">
    <property type="entry name" value="DNA_Rcmb_RecR"/>
</dbReference>
<evidence type="ECO:0000259" key="8">
    <source>
        <dbReference type="PROSITE" id="PS50880"/>
    </source>
</evidence>
<dbReference type="GO" id="GO:0006310">
    <property type="term" value="P:DNA recombination"/>
    <property type="evidence" value="ECO:0007669"/>
    <property type="project" value="UniProtKB-UniRule"/>
</dbReference>
<dbReference type="AlphaFoldDB" id="A0A931YD99"/>
<keyword evidence="3 7" id="KW-0863">Zinc-finger</keyword>
<name>A0A931YD99_9BACT</name>
<dbReference type="GO" id="GO:0008270">
    <property type="term" value="F:zinc ion binding"/>
    <property type="evidence" value="ECO:0007669"/>
    <property type="project" value="UniProtKB-KW"/>
</dbReference>
<evidence type="ECO:0000256" key="3">
    <source>
        <dbReference type="ARBA" id="ARBA00022771"/>
    </source>
</evidence>
<dbReference type="Proteomes" id="UP000709672">
    <property type="component" value="Unassembled WGS sequence"/>
</dbReference>
<comment type="caution">
    <text evidence="7">Lacks conserved residue(s) required for the propagation of feature annotation.</text>
</comment>
<comment type="caution">
    <text evidence="9">The sequence shown here is derived from an EMBL/GenBank/DDBJ whole genome shotgun (WGS) entry which is preliminary data.</text>
</comment>
<dbReference type="InterPro" id="IPR034137">
    <property type="entry name" value="TOPRIM_RecR"/>
</dbReference>
<evidence type="ECO:0000256" key="4">
    <source>
        <dbReference type="ARBA" id="ARBA00022833"/>
    </source>
</evidence>
<accession>A0A931YD99</accession>
<feature type="domain" description="Toprim" evidence="8">
    <location>
        <begin position="95"/>
        <end position="192"/>
    </location>
</feature>
<evidence type="ECO:0000313" key="10">
    <source>
        <dbReference type="Proteomes" id="UP000709672"/>
    </source>
</evidence>
<evidence type="ECO:0000256" key="5">
    <source>
        <dbReference type="ARBA" id="ARBA00023172"/>
    </source>
</evidence>
<dbReference type="Pfam" id="PF21175">
    <property type="entry name" value="RecR_C"/>
    <property type="match status" value="1"/>
</dbReference>